<proteinExistence type="predicted"/>
<dbReference type="Proteomes" id="UP000199451">
    <property type="component" value="Unassembled WGS sequence"/>
</dbReference>
<dbReference type="EMBL" id="FNHL01000002">
    <property type="protein sequence ID" value="SDM37761.1"/>
    <property type="molecule type" value="Genomic_DNA"/>
</dbReference>
<sequence>MPEEVLFKSESRQSRAAVADYLRSIADKLDAGEPVSLIAGDQSITLDVPAQPTFEVKAERETSKSGGSPELSLELELEWDEGAPDGDTSLSVE</sequence>
<name>A0A1G9SQS6_9EURY</name>
<accession>A0A1G9SQS6</accession>
<dbReference type="AlphaFoldDB" id="A0A1G9SQS6"/>
<dbReference type="Pfam" id="PF20068">
    <property type="entry name" value="Amphi-Trp"/>
    <property type="match status" value="1"/>
</dbReference>
<keyword evidence="4" id="KW-1185">Reference proteome</keyword>
<dbReference type="NCBIfam" id="TIGR04354">
    <property type="entry name" value="amphi-Trp"/>
    <property type="match status" value="1"/>
</dbReference>
<dbReference type="InterPro" id="IPR027598">
    <property type="entry name" value="Amphi-Trp_dom"/>
</dbReference>
<dbReference type="OrthoDB" id="194858at2157"/>
<dbReference type="RefSeq" id="WP_089695831.1">
    <property type="nucleotide sequence ID" value="NZ_FNHL01000002.1"/>
</dbReference>
<evidence type="ECO:0000313" key="3">
    <source>
        <dbReference type="EMBL" id="SDM37761.1"/>
    </source>
</evidence>
<evidence type="ECO:0000256" key="1">
    <source>
        <dbReference type="SAM" id="MobiDB-lite"/>
    </source>
</evidence>
<protein>
    <submittedName>
        <fullName evidence="3">Amphi-Trp domain-containing protein</fullName>
    </submittedName>
</protein>
<evidence type="ECO:0000259" key="2">
    <source>
        <dbReference type="Pfam" id="PF20068"/>
    </source>
</evidence>
<feature type="compositionally biased region" description="Acidic residues" evidence="1">
    <location>
        <begin position="73"/>
        <end position="84"/>
    </location>
</feature>
<organism evidence="3 4">
    <name type="scientific">Halogranum gelatinilyticum</name>
    <dbReference type="NCBI Taxonomy" id="660521"/>
    <lineage>
        <taxon>Archaea</taxon>
        <taxon>Methanobacteriati</taxon>
        <taxon>Methanobacteriota</taxon>
        <taxon>Stenosarchaea group</taxon>
        <taxon>Halobacteria</taxon>
        <taxon>Halobacteriales</taxon>
        <taxon>Haloferacaceae</taxon>
    </lineage>
</organism>
<gene>
    <name evidence="3" type="ORF">SAMN04487949_1457</name>
</gene>
<dbReference type="STRING" id="660521.SAMN04487949_1457"/>
<reference evidence="4" key="1">
    <citation type="submission" date="2016-10" db="EMBL/GenBank/DDBJ databases">
        <authorList>
            <person name="Varghese N."/>
            <person name="Submissions S."/>
        </authorList>
    </citation>
    <scope>NUCLEOTIDE SEQUENCE [LARGE SCALE GENOMIC DNA]</scope>
    <source>
        <strain evidence="4">CGMCC 1.10119</strain>
    </source>
</reference>
<feature type="domain" description="Amphi-Trp" evidence="2">
    <location>
        <begin position="1"/>
        <end position="92"/>
    </location>
</feature>
<evidence type="ECO:0000313" key="4">
    <source>
        <dbReference type="Proteomes" id="UP000199451"/>
    </source>
</evidence>
<feature type="region of interest" description="Disordered" evidence="1">
    <location>
        <begin position="55"/>
        <end position="93"/>
    </location>
</feature>